<sequence>MIKIMSKSIGKILREVVLQPVSLSIILVVTILMLLITIVLMNHPLLRFVFTSDLFNFSAKLRIVVSTLGSFQTNLSTVEQLITLMTSFLTGINMALLVFLLRQRASVQKAAGISILGIAGSFLGIGCASCGSVLLVSLLGLTSASGFLAILPLGGLEFGLASIFILLTNLFFLIRKLQSPLICKI</sequence>
<comment type="caution">
    <text evidence="2">The sequence shown here is derived from an EMBL/GenBank/DDBJ whole genome shotgun (WGS) entry which is preliminary data.</text>
</comment>
<name>A0A1G1XVS7_9BACT</name>
<organism evidence="2 3">
    <name type="scientific">Candidatus Buchananbacteria bacterium RIFCSPHIGHO2_01_FULL_39_14</name>
    <dbReference type="NCBI Taxonomy" id="1797532"/>
    <lineage>
        <taxon>Bacteria</taxon>
        <taxon>Candidatus Buchananiibacteriota</taxon>
    </lineage>
</organism>
<reference evidence="2 3" key="1">
    <citation type="journal article" date="2016" name="Nat. Commun.">
        <title>Thousands of microbial genomes shed light on interconnected biogeochemical processes in an aquifer system.</title>
        <authorList>
            <person name="Anantharaman K."/>
            <person name="Brown C.T."/>
            <person name="Hug L.A."/>
            <person name="Sharon I."/>
            <person name="Castelle C.J."/>
            <person name="Probst A.J."/>
            <person name="Thomas B.C."/>
            <person name="Singh A."/>
            <person name="Wilkins M.J."/>
            <person name="Karaoz U."/>
            <person name="Brodie E.L."/>
            <person name="Williams K.H."/>
            <person name="Hubbard S.S."/>
            <person name="Banfield J.F."/>
        </authorList>
    </citation>
    <scope>NUCLEOTIDE SEQUENCE [LARGE SCALE GENOMIC DNA]</scope>
</reference>
<evidence type="ECO:0000313" key="2">
    <source>
        <dbReference type="EMBL" id="OGY43690.1"/>
    </source>
</evidence>
<dbReference type="Proteomes" id="UP000178930">
    <property type="component" value="Unassembled WGS sequence"/>
</dbReference>
<keyword evidence="1" id="KW-0472">Membrane</keyword>
<feature type="transmembrane region" description="Helical" evidence="1">
    <location>
        <begin position="21"/>
        <end position="41"/>
    </location>
</feature>
<protein>
    <submittedName>
        <fullName evidence="2">Uncharacterized protein</fullName>
    </submittedName>
</protein>
<feature type="transmembrane region" description="Helical" evidence="1">
    <location>
        <begin position="113"/>
        <end position="141"/>
    </location>
</feature>
<feature type="transmembrane region" description="Helical" evidence="1">
    <location>
        <begin position="147"/>
        <end position="174"/>
    </location>
</feature>
<dbReference type="STRING" id="1797532.A2729_03305"/>
<keyword evidence="1" id="KW-1133">Transmembrane helix</keyword>
<feature type="transmembrane region" description="Helical" evidence="1">
    <location>
        <begin position="81"/>
        <end position="101"/>
    </location>
</feature>
<accession>A0A1G1XVS7</accession>
<keyword evidence="1" id="KW-0812">Transmembrane</keyword>
<gene>
    <name evidence="2" type="ORF">A2729_03305</name>
</gene>
<evidence type="ECO:0000313" key="3">
    <source>
        <dbReference type="Proteomes" id="UP000178930"/>
    </source>
</evidence>
<evidence type="ECO:0000256" key="1">
    <source>
        <dbReference type="SAM" id="Phobius"/>
    </source>
</evidence>
<dbReference type="EMBL" id="MHIB01000031">
    <property type="protein sequence ID" value="OGY43690.1"/>
    <property type="molecule type" value="Genomic_DNA"/>
</dbReference>
<proteinExistence type="predicted"/>
<dbReference type="AlphaFoldDB" id="A0A1G1XVS7"/>